<dbReference type="SUPFAM" id="SSF158622">
    <property type="entry name" value="YheA/YmcA-like"/>
    <property type="match status" value="1"/>
</dbReference>
<dbReference type="Proteomes" id="UP000177894">
    <property type="component" value="Chromosome"/>
</dbReference>
<reference evidence="2 4" key="2">
    <citation type="submission" date="2017-03" db="EMBL/GenBank/DDBJ databases">
        <title>Complete sequence of Clostridium formicaceticum DSM 92.</title>
        <authorList>
            <person name="Poehlein A."/>
            <person name="Karl M."/>
            <person name="Bengelsdorf F.R."/>
            <person name="Duerre P."/>
            <person name="Daniel R."/>
        </authorList>
    </citation>
    <scope>NUCLEOTIDE SEQUENCE [LARGE SCALE GENOMIC DNA]</scope>
    <source>
        <strain evidence="2 4">DSM 92</strain>
    </source>
</reference>
<dbReference type="EMBL" id="CP017603">
    <property type="protein sequence ID" value="AOY78066.1"/>
    <property type="molecule type" value="Genomic_DNA"/>
</dbReference>
<dbReference type="RefSeq" id="WP_070972649.1">
    <property type="nucleotide sequence ID" value="NZ_CP017603.1"/>
</dbReference>
<keyword evidence="3" id="KW-1185">Reference proteome</keyword>
<dbReference type="InterPro" id="IPR010368">
    <property type="entry name" value="Com_YlbF"/>
</dbReference>
<proteinExistence type="predicted"/>
<dbReference type="EMBL" id="CP020559">
    <property type="protein sequence ID" value="ARE88706.1"/>
    <property type="molecule type" value="Genomic_DNA"/>
</dbReference>
<reference evidence="1 3" key="1">
    <citation type="submission" date="2016-10" db="EMBL/GenBank/DDBJ databases">
        <title>Complete Genome Sequence of Acetogen Clostridium formicoaceticum ATCC 27076.</title>
        <authorList>
            <person name="Bao T."/>
            <person name="Cheng C."/>
            <person name="Zhao J."/>
            <person name="Yang S.-T."/>
            <person name="Wang J."/>
            <person name="Wang M."/>
        </authorList>
    </citation>
    <scope>NUCLEOTIDE SEQUENCE [LARGE SCALE GENOMIC DNA]</scope>
    <source>
        <strain evidence="1 3">ATCC 27076</strain>
    </source>
</reference>
<evidence type="ECO:0000313" key="4">
    <source>
        <dbReference type="Proteomes" id="UP000192478"/>
    </source>
</evidence>
<dbReference type="Gene3D" id="1.20.1500.10">
    <property type="entry name" value="YheA/YmcA-like"/>
    <property type="match status" value="1"/>
</dbReference>
<name>A0AAC9RMD6_9CLOT</name>
<accession>A0AAC9RMD6</accession>
<evidence type="ECO:0008006" key="5">
    <source>
        <dbReference type="Google" id="ProtNLM"/>
    </source>
</evidence>
<gene>
    <name evidence="1" type="ORF">BJL90_20685</name>
    <name evidence="2" type="ORF">CLFO_31120</name>
</gene>
<evidence type="ECO:0000313" key="2">
    <source>
        <dbReference type="EMBL" id="ARE88706.1"/>
    </source>
</evidence>
<organism evidence="2 4">
    <name type="scientific">Clostridium formicaceticum</name>
    <dbReference type="NCBI Taxonomy" id="1497"/>
    <lineage>
        <taxon>Bacteria</taxon>
        <taxon>Bacillati</taxon>
        <taxon>Bacillota</taxon>
        <taxon>Clostridia</taxon>
        <taxon>Eubacteriales</taxon>
        <taxon>Clostridiaceae</taxon>
        <taxon>Clostridium</taxon>
    </lineage>
</organism>
<dbReference type="KEGG" id="cfm:BJL90_20685"/>
<sequence length="109" mass="12739">MSLLDEAKRLSIAIKEADEFRAMKQAKNVIDGNRELSYIMENYNREQMEFMRSGKSGNNMEAKAAELKQKFQDLAKIPEVQYYLKAANSFNDLMVQVYKYINDLIEEDL</sequence>
<dbReference type="InterPro" id="IPR023378">
    <property type="entry name" value="YheA/YmcA-like_dom_sf"/>
</dbReference>
<dbReference type="AlphaFoldDB" id="A0AAC9RMD6"/>
<dbReference type="Proteomes" id="UP000192478">
    <property type="component" value="Chromosome"/>
</dbReference>
<dbReference type="Pfam" id="PF06133">
    <property type="entry name" value="Com_YlbF"/>
    <property type="match status" value="1"/>
</dbReference>
<protein>
    <recommendedName>
        <fullName evidence="5">YlbF family regulator</fullName>
    </recommendedName>
</protein>
<evidence type="ECO:0000313" key="1">
    <source>
        <dbReference type="EMBL" id="AOY78066.1"/>
    </source>
</evidence>
<evidence type="ECO:0000313" key="3">
    <source>
        <dbReference type="Proteomes" id="UP000177894"/>
    </source>
</evidence>